<keyword evidence="2" id="KW-1185">Reference proteome</keyword>
<dbReference type="AlphaFoldDB" id="A0A9P5SJ13"/>
<proteinExistence type="predicted"/>
<evidence type="ECO:0008006" key="3">
    <source>
        <dbReference type="Google" id="ProtNLM"/>
    </source>
</evidence>
<dbReference type="Gene3D" id="3.80.10.10">
    <property type="entry name" value="Ribonuclease Inhibitor"/>
    <property type="match status" value="1"/>
</dbReference>
<evidence type="ECO:0000313" key="2">
    <source>
        <dbReference type="Proteomes" id="UP000696485"/>
    </source>
</evidence>
<organism evidence="1 2">
    <name type="scientific">Podila minutissima</name>
    <dbReference type="NCBI Taxonomy" id="64525"/>
    <lineage>
        <taxon>Eukaryota</taxon>
        <taxon>Fungi</taxon>
        <taxon>Fungi incertae sedis</taxon>
        <taxon>Mucoromycota</taxon>
        <taxon>Mortierellomycotina</taxon>
        <taxon>Mortierellomycetes</taxon>
        <taxon>Mortierellales</taxon>
        <taxon>Mortierellaceae</taxon>
        <taxon>Podila</taxon>
    </lineage>
</organism>
<comment type="caution">
    <text evidence="1">The sequence shown here is derived from an EMBL/GenBank/DDBJ whole genome shotgun (WGS) entry which is preliminary data.</text>
</comment>
<reference evidence="1" key="1">
    <citation type="journal article" date="2020" name="Fungal Divers.">
        <title>Resolving the Mortierellaceae phylogeny through synthesis of multi-gene phylogenetics and phylogenomics.</title>
        <authorList>
            <person name="Vandepol N."/>
            <person name="Liber J."/>
            <person name="Desiro A."/>
            <person name="Na H."/>
            <person name="Kennedy M."/>
            <person name="Barry K."/>
            <person name="Grigoriev I.V."/>
            <person name="Miller A.N."/>
            <person name="O'Donnell K."/>
            <person name="Stajich J.E."/>
            <person name="Bonito G."/>
        </authorList>
    </citation>
    <scope>NUCLEOTIDE SEQUENCE</scope>
    <source>
        <strain evidence="1">NVP1</strain>
    </source>
</reference>
<dbReference type="Proteomes" id="UP000696485">
    <property type="component" value="Unassembled WGS sequence"/>
</dbReference>
<accession>A0A9P5SJ13</accession>
<name>A0A9P5SJ13_9FUNG</name>
<dbReference type="InterPro" id="IPR032675">
    <property type="entry name" value="LRR_dom_sf"/>
</dbReference>
<protein>
    <recommendedName>
        <fullName evidence="3">F-box domain-containing protein</fullName>
    </recommendedName>
</protein>
<dbReference type="EMBL" id="JAAAUY010000360">
    <property type="protein sequence ID" value="KAF9330935.1"/>
    <property type="molecule type" value="Genomic_DNA"/>
</dbReference>
<evidence type="ECO:0000313" key="1">
    <source>
        <dbReference type="EMBL" id="KAF9330935.1"/>
    </source>
</evidence>
<sequence length="460" mass="52139">MSAAEFNSPRKLRTRRQPKSVNNINISKKYQDTVFSIPELQASILAYLTKSDLKALMETSQDWRSRVYPRLDKYGIHVQQLELYRTNVHGALHVLENTSNLHRLELLWSQLSSSDLDKVLSSAPSELAHFKIQHYGTKKRTEYEPRRTKRPRVEPPLFPEPMLLSVSHLNNLQSLQWAARGMTIHVDDILRVLQTCPRLVSLQLSLVNVVYIGHDSPFPPTPLITYFDPPSPFVPIPNTDLDTLYSGHQLQELTFFNARITDEGLLHLLGIDLELVVDRTDGRSPALVRLDVGSSGPTYKSGARILQECRRLETVDLSLSKMASLELFQGDALWPCAPFLKELSLDLKPLGMPSSFYWNHSDASSSGVPVFSAAEQRQIWNRLRSMVSLRKLSVSGYPIDFAVVDDMSFAERLESGTVQLTLRVPREEFESEKVAILARASEWAARNQGWSYRIIATLTG</sequence>
<gene>
    <name evidence="1" type="ORF">BG006_006176</name>
</gene>
<dbReference type="SUPFAM" id="SSF52047">
    <property type="entry name" value="RNI-like"/>
    <property type="match status" value="1"/>
</dbReference>